<dbReference type="Gene3D" id="3.60.140.10">
    <property type="entry name" value="CNF1/YfiH-like putative cysteine hydrolases"/>
    <property type="match status" value="1"/>
</dbReference>
<evidence type="ECO:0000256" key="8">
    <source>
        <dbReference type="ARBA" id="ARBA00048968"/>
    </source>
</evidence>
<keyword evidence="4" id="KW-0479">Metal-binding</keyword>
<proteinExistence type="inferred from homology"/>
<dbReference type="Pfam" id="PF02578">
    <property type="entry name" value="Cu-oxidase_4"/>
    <property type="match status" value="1"/>
</dbReference>
<evidence type="ECO:0000256" key="9">
    <source>
        <dbReference type="ARBA" id="ARBA00049893"/>
    </source>
</evidence>
<evidence type="ECO:0000256" key="5">
    <source>
        <dbReference type="ARBA" id="ARBA00022801"/>
    </source>
</evidence>
<gene>
    <name evidence="11" type="ORF">COB13_11355</name>
</gene>
<dbReference type="AlphaFoldDB" id="A0A2A4YZV6"/>
<dbReference type="InterPro" id="IPR003730">
    <property type="entry name" value="Cu_polyphenol_OxRdtase"/>
</dbReference>
<comment type="catalytic activity">
    <reaction evidence="7">
        <text>adenosine + H2O + H(+) = inosine + NH4(+)</text>
        <dbReference type="Rhea" id="RHEA:24408"/>
        <dbReference type="ChEBI" id="CHEBI:15377"/>
        <dbReference type="ChEBI" id="CHEBI:15378"/>
        <dbReference type="ChEBI" id="CHEBI:16335"/>
        <dbReference type="ChEBI" id="CHEBI:17596"/>
        <dbReference type="ChEBI" id="CHEBI:28938"/>
        <dbReference type="EC" id="3.5.4.4"/>
    </reaction>
    <physiologicalReaction direction="left-to-right" evidence="7">
        <dbReference type="Rhea" id="RHEA:24409"/>
    </physiologicalReaction>
</comment>
<comment type="caution">
    <text evidence="11">The sequence shown here is derived from an EMBL/GenBank/DDBJ whole genome shotgun (WGS) entry which is preliminary data.</text>
</comment>
<dbReference type="PANTHER" id="PTHR30616">
    <property type="entry name" value="UNCHARACTERIZED PROTEIN YFIH"/>
    <property type="match status" value="1"/>
</dbReference>
<accession>A0A2A4YZV6</accession>
<dbReference type="NCBIfam" id="TIGR00726">
    <property type="entry name" value="peptidoglycan editing factor PgeF"/>
    <property type="match status" value="1"/>
</dbReference>
<protein>
    <recommendedName>
        <fullName evidence="10">Purine nucleoside phosphorylase</fullName>
    </recommendedName>
</protein>
<evidence type="ECO:0000256" key="6">
    <source>
        <dbReference type="ARBA" id="ARBA00022833"/>
    </source>
</evidence>
<sequence length="268" mass="29219">MREKLENMGKLPCFLAQNLTDIAQIKHGFLTRQGGVSQAEFSSLNAGLVETSLDNPADIEANMNIICQSFGIARSRLFTVKQVHEADVYIATSGIMADEPVADAIVTQQKGLALGIRTADCVPILLSSGKGDMVAAVHAGWPSTYAGIVQATVKKMVSLGADLNEIVASVGPAVAGDSYEVGKEIILKFTRQSYEYSAYFRKADRAGYYMFNLSGLVAKILDNVGIRNIEHIQVDTYANEELLYSHRRATHNEQNKEGRQLSVIMISD</sequence>
<dbReference type="InterPro" id="IPR038371">
    <property type="entry name" value="Cu_polyphenol_OxRdtase_sf"/>
</dbReference>
<name>A0A2A4YZV6_9PROT</name>
<comment type="catalytic activity">
    <reaction evidence="1">
        <text>inosine + phosphate = alpha-D-ribose 1-phosphate + hypoxanthine</text>
        <dbReference type="Rhea" id="RHEA:27646"/>
        <dbReference type="ChEBI" id="CHEBI:17368"/>
        <dbReference type="ChEBI" id="CHEBI:17596"/>
        <dbReference type="ChEBI" id="CHEBI:43474"/>
        <dbReference type="ChEBI" id="CHEBI:57720"/>
        <dbReference type="EC" id="2.4.2.1"/>
    </reaction>
    <physiologicalReaction direction="left-to-right" evidence="1">
        <dbReference type="Rhea" id="RHEA:27647"/>
    </physiologicalReaction>
</comment>
<comment type="catalytic activity">
    <reaction evidence="8">
        <text>adenosine + phosphate = alpha-D-ribose 1-phosphate + adenine</text>
        <dbReference type="Rhea" id="RHEA:27642"/>
        <dbReference type="ChEBI" id="CHEBI:16335"/>
        <dbReference type="ChEBI" id="CHEBI:16708"/>
        <dbReference type="ChEBI" id="CHEBI:43474"/>
        <dbReference type="ChEBI" id="CHEBI:57720"/>
        <dbReference type="EC" id="2.4.2.1"/>
    </reaction>
    <physiologicalReaction direction="left-to-right" evidence="8">
        <dbReference type="Rhea" id="RHEA:27643"/>
    </physiologicalReaction>
</comment>
<evidence type="ECO:0000256" key="3">
    <source>
        <dbReference type="ARBA" id="ARBA00022679"/>
    </source>
</evidence>
<evidence type="ECO:0000256" key="10">
    <source>
        <dbReference type="RuleBase" id="RU361274"/>
    </source>
</evidence>
<keyword evidence="6" id="KW-0862">Zinc</keyword>
<keyword evidence="3" id="KW-0808">Transferase</keyword>
<organism evidence="11">
    <name type="scientific">OCS116 cluster bacterium</name>
    <dbReference type="NCBI Taxonomy" id="2030921"/>
    <lineage>
        <taxon>Bacteria</taxon>
        <taxon>Pseudomonadati</taxon>
        <taxon>Pseudomonadota</taxon>
        <taxon>Alphaproteobacteria</taxon>
        <taxon>OCS116 cluster</taxon>
    </lineage>
</organism>
<dbReference type="GO" id="GO:0016787">
    <property type="term" value="F:hydrolase activity"/>
    <property type="evidence" value="ECO:0007669"/>
    <property type="project" value="UniProtKB-KW"/>
</dbReference>
<dbReference type="InterPro" id="IPR011324">
    <property type="entry name" value="Cytotoxic_necrot_fac-like_cat"/>
</dbReference>
<comment type="similarity">
    <text evidence="2 10">Belongs to the purine nucleoside phosphorylase YfiH/LACC1 family.</text>
</comment>
<reference key="1">
    <citation type="submission" date="2017-08" db="EMBL/GenBank/DDBJ databases">
        <title>A dynamic microbial community with high functional redundancy inhabits the cold, oxic subseafloor aquifer.</title>
        <authorList>
            <person name="Tully B.J."/>
            <person name="Wheat C.G."/>
            <person name="Glazer B.T."/>
            <person name="Huber J.A."/>
        </authorList>
    </citation>
    <scope>NUCLEOTIDE SEQUENCE [LARGE SCALE GENOMIC DNA]</scope>
</reference>
<dbReference type="EMBL" id="NVUS01000014">
    <property type="protein sequence ID" value="PCI99835.1"/>
    <property type="molecule type" value="Genomic_DNA"/>
</dbReference>
<dbReference type="PANTHER" id="PTHR30616:SF2">
    <property type="entry name" value="PURINE NUCLEOSIDE PHOSPHORYLASE LACC1"/>
    <property type="match status" value="1"/>
</dbReference>
<dbReference type="CDD" id="cd16833">
    <property type="entry name" value="YfiH"/>
    <property type="match status" value="1"/>
</dbReference>
<dbReference type="SUPFAM" id="SSF64438">
    <property type="entry name" value="CNF1/YfiH-like putative cysteine hydrolases"/>
    <property type="match status" value="1"/>
</dbReference>
<evidence type="ECO:0000256" key="4">
    <source>
        <dbReference type="ARBA" id="ARBA00022723"/>
    </source>
</evidence>
<evidence type="ECO:0000313" key="11">
    <source>
        <dbReference type="EMBL" id="PCI99835.1"/>
    </source>
</evidence>
<dbReference type="GO" id="GO:0005507">
    <property type="term" value="F:copper ion binding"/>
    <property type="evidence" value="ECO:0007669"/>
    <property type="project" value="TreeGrafter"/>
</dbReference>
<reference evidence="11" key="2">
    <citation type="journal article" date="2018" name="ISME J.">
        <title>A dynamic microbial community with high functional redundancy inhabits the cold, oxic subseafloor aquifer.</title>
        <authorList>
            <person name="Tully B.J."/>
            <person name="Wheat C.G."/>
            <person name="Glazer B.T."/>
            <person name="Huber J.A."/>
        </authorList>
    </citation>
    <scope>NUCLEOTIDE SEQUENCE</scope>
    <source>
        <strain evidence="11">NORP83</strain>
    </source>
</reference>
<evidence type="ECO:0000256" key="1">
    <source>
        <dbReference type="ARBA" id="ARBA00000553"/>
    </source>
</evidence>
<keyword evidence="5" id="KW-0378">Hydrolase</keyword>
<comment type="catalytic activity">
    <reaction evidence="9">
        <text>S-methyl-5'-thioadenosine + phosphate = 5-(methylsulfanyl)-alpha-D-ribose 1-phosphate + adenine</text>
        <dbReference type="Rhea" id="RHEA:11852"/>
        <dbReference type="ChEBI" id="CHEBI:16708"/>
        <dbReference type="ChEBI" id="CHEBI:17509"/>
        <dbReference type="ChEBI" id="CHEBI:43474"/>
        <dbReference type="ChEBI" id="CHEBI:58533"/>
        <dbReference type="EC" id="2.4.2.28"/>
    </reaction>
    <physiologicalReaction direction="left-to-right" evidence="9">
        <dbReference type="Rhea" id="RHEA:11853"/>
    </physiologicalReaction>
</comment>
<evidence type="ECO:0000256" key="2">
    <source>
        <dbReference type="ARBA" id="ARBA00007353"/>
    </source>
</evidence>
<dbReference type="GO" id="GO:0017061">
    <property type="term" value="F:S-methyl-5-thioadenosine phosphorylase activity"/>
    <property type="evidence" value="ECO:0007669"/>
    <property type="project" value="UniProtKB-EC"/>
</dbReference>
<evidence type="ECO:0000256" key="7">
    <source>
        <dbReference type="ARBA" id="ARBA00047989"/>
    </source>
</evidence>